<comment type="caution">
    <text evidence="1">The sequence shown here is derived from an EMBL/GenBank/DDBJ whole genome shotgun (WGS) entry which is preliminary data.</text>
</comment>
<dbReference type="InterPro" id="IPR008551">
    <property type="entry name" value="TANGO2"/>
</dbReference>
<dbReference type="PANTHER" id="PTHR17985">
    <property type="entry name" value="SER/THR-RICH PROTEIN T10 IN DGCR REGION"/>
    <property type="match status" value="1"/>
</dbReference>
<evidence type="ECO:0000313" key="1">
    <source>
        <dbReference type="EMBL" id="OZI53852.1"/>
    </source>
</evidence>
<organism evidence="1 2">
    <name type="scientific">Bordetella genomosp. 5</name>
    <dbReference type="NCBI Taxonomy" id="1395608"/>
    <lineage>
        <taxon>Bacteria</taxon>
        <taxon>Pseudomonadati</taxon>
        <taxon>Pseudomonadota</taxon>
        <taxon>Betaproteobacteria</taxon>
        <taxon>Burkholderiales</taxon>
        <taxon>Alcaligenaceae</taxon>
        <taxon>Bordetella</taxon>
    </lineage>
</organism>
<dbReference type="PANTHER" id="PTHR17985:SF8">
    <property type="entry name" value="TRANSPORT AND GOLGI ORGANIZATION PROTEIN 2 HOMOLOG"/>
    <property type="match status" value="1"/>
</dbReference>
<proteinExistence type="predicted"/>
<name>A0A261TXG5_9BORD</name>
<gene>
    <name evidence="1" type="ORF">CAL25_07820</name>
</gene>
<reference evidence="1 2" key="1">
    <citation type="submission" date="2017-05" db="EMBL/GenBank/DDBJ databases">
        <title>Complete and WGS of Bordetella genogroups.</title>
        <authorList>
            <person name="Spilker T."/>
            <person name="LiPuma J."/>
        </authorList>
    </citation>
    <scope>NUCLEOTIDE SEQUENCE [LARGE SCALE GENOMIC DNA]</scope>
    <source>
        <strain evidence="1 2">AU10456</strain>
    </source>
</reference>
<evidence type="ECO:0008006" key="3">
    <source>
        <dbReference type="Google" id="ProtNLM"/>
    </source>
</evidence>
<sequence>MCLAVLALHHVPGMPVLIAANRDEFHARPTEPIHPWPGQPVLYAGRDLQAGGSWMGTTDRGRFALVTNYREVGRQQTDAVSRGALVEAYLRGDDAPADYVARVAREGERYNGFNLIVGDLRSAWYCSNRDPGSPRRLAPGVYAVSNALLDTPWPKLVRLKAAFTHVLEHANAAFAQQIPALYAALDDRTPANDADLPRTGLPLDRERLLGSPFIVSPDYGTRSSTLLAWHADGRGELHERTFDPDARIRRETDLAFRVSPG</sequence>
<evidence type="ECO:0000313" key="2">
    <source>
        <dbReference type="Proteomes" id="UP000216913"/>
    </source>
</evidence>
<keyword evidence="2" id="KW-1185">Reference proteome</keyword>
<dbReference type="OrthoDB" id="4380123at2"/>
<accession>A0A261TXG5</accession>
<protein>
    <recommendedName>
        <fullName evidence="3">NRDE family protein</fullName>
    </recommendedName>
</protein>
<dbReference type="EMBL" id="NEVP01000004">
    <property type="protein sequence ID" value="OZI53852.1"/>
    <property type="molecule type" value="Genomic_DNA"/>
</dbReference>
<dbReference type="Pfam" id="PF05742">
    <property type="entry name" value="TANGO2"/>
    <property type="match status" value="1"/>
</dbReference>
<dbReference type="RefSeq" id="WP_094799353.1">
    <property type="nucleotide sequence ID" value="NZ_NEVP01000004.1"/>
</dbReference>
<dbReference type="AlphaFoldDB" id="A0A261TXG5"/>
<dbReference type="Proteomes" id="UP000216913">
    <property type="component" value="Unassembled WGS sequence"/>
</dbReference>